<dbReference type="EMBL" id="AZAN01000001">
    <property type="protein sequence ID" value="ETA71042.1"/>
    <property type="molecule type" value="Genomic_DNA"/>
</dbReference>
<reference evidence="2 3" key="1">
    <citation type="submission" date="2013-08" db="EMBL/GenBank/DDBJ databases">
        <authorList>
            <consortium name="DOE Joint Genome Institute"/>
            <person name="Eisen J."/>
            <person name="Huntemann M."/>
            <person name="Han J."/>
            <person name="Chen A."/>
            <person name="Kyrpides N."/>
            <person name="Mavromatis K."/>
            <person name="Markowitz V."/>
            <person name="Palaniappan K."/>
            <person name="Ivanova N."/>
            <person name="Schaumberg A."/>
            <person name="Pati A."/>
            <person name="Liolios K."/>
            <person name="Nordberg H.P."/>
            <person name="Cantor M.N."/>
            <person name="Hua S.X."/>
            <person name="Woyke T."/>
        </authorList>
    </citation>
    <scope>NUCLEOTIDE SEQUENCE [LARGE SCALE GENOMIC DNA]</scope>
    <source>
        <strain evidence="2 3">DSM 44927</strain>
    </source>
</reference>
<feature type="region of interest" description="Disordered" evidence="1">
    <location>
        <begin position="313"/>
        <end position="358"/>
    </location>
</feature>
<comment type="caution">
    <text evidence="2">The sequence shown here is derived from an EMBL/GenBank/DDBJ whole genome shotgun (WGS) entry which is preliminary data.</text>
</comment>
<sequence>MMSAPTVTLRNMAHGTEMRTVVDGEVFVHYGQIYVNSDPDSFGPELKAAFAGQSVGLCGGADPGALWLVTGLHTGNVGFTVEVHDQPPLLDPAWEEAVEVSFRPASGRSLLVQWAGSAAWELGLDEIDYRVRYCAQGMEGARLKDTRTHGPQLDRYLLQFWPAPPEPERLLRRTSSVAEYWHEFARKQPPPPTAAERAEAERVARETQEQADEQARTAREEWKWGGKLPSERLRQVSGCVESLLRFDPELVHALDAAGPAAQRSVALLAARRACEAAGLAGVGWIAAALDALEAGDALPPPFDDRDRLHRAIRADPDLPRQTVGRAIPPQRPAFQPPLPSRAGRGEPLRLSTSSRRPAPAPAIRISQRHMALPAVVHAAEADPLEAAVKAVSAAVSAYGENYPALLAEVRATVRPE</sequence>
<feature type="region of interest" description="Disordered" evidence="1">
    <location>
        <begin position="186"/>
        <end position="220"/>
    </location>
</feature>
<accession>W9E4G2</accession>
<name>W9E4G2_9ACTN</name>
<dbReference type="PATRIC" id="fig|479430.3.peg.66"/>
<dbReference type="Proteomes" id="UP000019485">
    <property type="component" value="Unassembled WGS sequence"/>
</dbReference>
<protein>
    <submittedName>
        <fullName evidence="2">Uncharacterized protein</fullName>
    </submittedName>
</protein>
<evidence type="ECO:0000313" key="3">
    <source>
        <dbReference type="Proteomes" id="UP000019485"/>
    </source>
</evidence>
<dbReference type="HOGENOM" id="CLU_037742_0_0_11"/>
<feature type="compositionally biased region" description="Basic and acidic residues" evidence="1">
    <location>
        <begin position="196"/>
        <end position="220"/>
    </location>
</feature>
<gene>
    <name evidence="2" type="ORF">ActroDRAFT_0063</name>
</gene>
<feature type="compositionally biased region" description="Pro residues" evidence="1">
    <location>
        <begin position="329"/>
        <end position="339"/>
    </location>
</feature>
<proteinExistence type="predicted"/>
<evidence type="ECO:0000313" key="2">
    <source>
        <dbReference type="EMBL" id="ETA71042.1"/>
    </source>
</evidence>
<evidence type="ECO:0000256" key="1">
    <source>
        <dbReference type="SAM" id="MobiDB-lite"/>
    </source>
</evidence>
<organism evidence="2 3">
    <name type="scientific">Actinospica robiniae DSM 44927</name>
    <dbReference type="NCBI Taxonomy" id="479430"/>
    <lineage>
        <taxon>Bacteria</taxon>
        <taxon>Bacillati</taxon>
        <taxon>Actinomycetota</taxon>
        <taxon>Actinomycetes</taxon>
        <taxon>Catenulisporales</taxon>
        <taxon>Actinospicaceae</taxon>
        <taxon>Actinospica</taxon>
    </lineage>
</organism>
<dbReference type="AlphaFoldDB" id="W9E4G2"/>
<keyword evidence="3" id="KW-1185">Reference proteome</keyword>